<dbReference type="FunFam" id="3.30.565.10:FF:000006">
    <property type="entry name" value="Sensor histidine kinase WalK"/>
    <property type="match status" value="1"/>
</dbReference>
<evidence type="ECO:0000313" key="10">
    <source>
        <dbReference type="Proteomes" id="UP000182983"/>
    </source>
</evidence>
<keyword evidence="5" id="KW-0418">Kinase</keyword>
<dbReference type="SUPFAM" id="SSF52172">
    <property type="entry name" value="CheY-like"/>
    <property type="match status" value="1"/>
</dbReference>
<evidence type="ECO:0000256" key="2">
    <source>
        <dbReference type="ARBA" id="ARBA00012438"/>
    </source>
</evidence>
<evidence type="ECO:0000256" key="4">
    <source>
        <dbReference type="ARBA" id="ARBA00022679"/>
    </source>
</evidence>
<keyword evidence="4" id="KW-0808">Transferase</keyword>
<evidence type="ECO:0000313" key="9">
    <source>
        <dbReference type="EMBL" id="SEH31906.1"/>
    </source>
</evidence>
<comment type="catalytic activity">
    <reaction evidence="1">
        <text>ATP + protein L-histidine = ADP + protein N-phospho-L-histidine.</text>
        <dbReference type="EC" id="2.7.13.3"/>
    </reaction>
</comment>
<dbReference type="GO" id="GO:0000155">
    <property type="term" value="F:phosphorelay sensor kinase activity"/>
    <property type="evidence" value="ECO:0007669"/>
    <property type="project" value="InterPro"/>
</dbReference>
<feature type="domain" description="Histidine kinase" evidence="7">
    <location>
        <begin position="219"/>
        <end position="433"/>
    </location>
</feature>
<keyword evidence="3 6" id="KW-0597">Phosphoprotein</keyword>
<dbReference type="GO" id="GO:0009927">
    <property type="term" value="F:histidine phosphotransfer kinase activity"/>
    <property type="evidence" value="ECO:0007669"/>
    <property type="project" value="TreeGrafter"/>
</dbReference>
<dbReference type="SMART" id="SM00388">
    <property type="entry name" value="HisKA"/>
    <property type="match status" value="1"/>
</dbReference>
<dbReference type="InterPro" id="IPR001789">
    <property type="entry name" value="Sig_transdc_resp-reg_receiver"/>
</dbReference>
<protein>
    <recommendedName>
        <fullName evidence="2">histidine kinase</fullName>
        <ecNumber evidence="2">2.7.13.3</ecNumber>
    </recommendedName>
</protein>
<gene>
    <name evidence="9" type="ORF">SAMN04244559_01146</name>
</gene>
<dbReference type="InterPro" id="IPR036890">
    <property type="entry name" value="HATPase_C_sf"/>
</dbReference>
<feature type="domain" description="Response regulatory" evidence="8">
    <location>
        <begin position="26"/>
        <end position="150"/>
    </location>
</feature>
<dbReference type="CDD" id="cd00075">
    <property type="entry name" value="HATPase"/>
    <property type="match status" value="1"/>
</dbReference>
<reference evidence="10" key="1">
    <citation type="submission" date="2016-10" db="EMBL/GenBank/DDBJ databases">
        <authorList>
            <person name="Varghese N."/>
            <person name="Submissions S."/>
        </authorList>
    </citation>
    <scope>NUCLEOTIDE SEQUENCE [LARGE SCALE GENOMIC DNA]</scope>
    <source>
        <strain evidence="10">DSM 13234</strain>
    </source>
</reference>
<dbReference type="EMBL" id="FNWO01000004">
    <property type="protein sequence ID" value="SEH31906.1"/>
    <property type="molecule type" value="Genomic_DNA"/>
</dbReference>
<evidence type="ECO:0000259" key="7">
    <source>
        <dbReference type="PROSITE" id="PS50109"/>
    </source>
</evidence>
<dbReference type="SMART" id="SM00387">
    <property type="entry name" value="HATPase_c"/>
    <property type="match status" value="1"/>
</dbReference>
<evidence type="ECO:0000256" key="6">
    <source>
        <dbReference type="PROSITE-ProRule" id="PRU00169"/>
    </source>
</evidence>
<dbReference type="InterPro" id="IPR003594">
    <property type="entry name" value="HATPase_dom"/>
</dbReference>
<dbReference type="PRINTS" id="PR00344">
    <property type="entry name" value="BCTRLSENSOR"/>
</dbReference>
<dbReference type="AlphaFoldDB" id="A0A1H6H8T9"/>
<feature type="modified residue" description="4-aspartylphosphate" evidence="6">
    <location>
        <position position="81"/>
    </location>
</feature>
<name>A0A1H6H8T9_MAGFU</name>
<dbReference type="InterPro" id="IPR036097">
    <property type="entry name" value="HisK_dim/P_sf"/>
</dbReference>
<accession>A0A1H6H8T9</accession>
<organism evidence="9 10">
    <name type="scientific">Magnetospirillum fulvum</name>
    <name type="common">Rhodospirillum fulvum</name>
    <dbReference type="NCBI Taxonomy" id="1082"/>
    <lineage>
        <taxon>Bacteria</taxon>
        <taxon>Pseudomonadati</taxon>
        <taxon>Pseudomonadota</taxon>
        <taxon>Alphaproteobacteria</taxon>
        <taxon>Rhodospirillales</taxon>
        <taxon>Rhodospirillaceae</taxon>
        <taxon>Magnetospirillum</taxon>
    </lineage>
</organism>
<evidence type="ECO:0000256" key="5">
    <source>
        <dbReference type="ARBA" id="ARBA00022777"/>
    </source>
</evidence>
<dbReference type="Proteomes" id="UP000182983">
    <property type="component" value="Unassembled WGS sequence"/>
</dbReference>
<sequence length="440" mass="48424">MPMEIPPRRLRLKSRAAVSAVSEPWTILVVDDDSQVLEMTQIILRDMEFEGRRFRCVAAASAAEAAAQLDQSPDIPVMLLDVVMETPDAGLRLVRRIRDEMKNGQIRIILRTGQPGDAPERDVVVGYDINDYKSKTELTAQKLYTALVGALRAWRDIATIARLNTELSSLNASLEQRVVERTRQLEDMVEALGRSKQRAETALARESEAKRQLRQFLSMVSHEFRTPLAIIDSAAQMLEMRAAKADPGSLPRLATIRGGVQRLLGLIDTCLADEQLDSGTMVIHEQSFDPMALIEVTLTQHRIAAPSHRFRTEGESNLSVWGDPGLIALALNNLIGNAVKYSPEGTDILVSAHQHDAGEIVIAVADHGIGIPEDDLSGIFERFHRASNARGVSGSGIGLHMVRQIVEMHGGTVSVDSRQGEGSCFTVRLRPPPDDPQIIF</sequence>
<dbReference type="SUPFAM" id="SSF55874">
    <property type="entry name" value="ATPase domain of HSP90 chaperone/DNA topoisomerase II/histidine kinase"/>
    <property type="match status" value="1"/>
</dbReference>
<dbReference type="PANTHER" id="PTHR43047">
    <property type="entry name" value="TWO-COMPONENT HISTIDINE PROTEIN KINASE"/>
    <property type="match status" value="1"/>
</dbReference>
<proteinExistence type="predicted"/>
<dbReference type="PROSITE" id="PS50109">
    <property type="entry name" value="HIS_KIN"/>
    <property type="match status" value="1"/>
</dbReference>
<keyword evidence="10" id="KW-1185">Reference proteome</keyword>
<evidence type="ECO:0000259" key="8">
    <source>
        <dbReference type="PROSITE" id="PS50110"/>
    </source>
</evidence>
<dbReference type="Pfam" id="PF00072">
    <property type="entry name" value="Response_reg"/>
    <property type="match status" value="1"/>
</dbReference>
<dbReference type="Gene3D" id="3.30.565.10">
    <property type="entry name" value="Histidine kinase-like ATPase, C-terminal domain"/>
    <property type="match status" value="1"/>
</dbReference>
<dbReference type="Pfam" id="PF00512">
    <property type="entry name" value="HisKA"/>
    <property type="match status" value="1"/>
</dbReference>
<evidence type="ECO:0000256" key="1">
    <source>
        <dbReference type="ARBA" id="ARBA00000085"/>
    </source>
</evidence>
<dbReference type="PROSITE" id="PS50110">
    <property type="entry name" value="RESPONSE_REGULATORY"/>
    <property type="match status" value="1"/>
</dbReference>
<dbReference type="EC" id="2.7.13.3" evidence="2"/>
<dbReference type="Pfam" id="PF02518">
    <property type="entry name" value="HATPase_c"/>
    <property type="match status" value="1"/>
</dbReference>
<dbReference type="InterPro" id="IPR005467">
    <property type="entry name" value="His_kinase_dom"/>
</dbReference>
<dbReference type="CDD" id="cd00082">
    <property type="entry name" value="HisKA"/>
    <property type="match status" value="1"/>
</dbReference>
<dbReference type="InterPro" id="IPR004358">
    <property type="entry name" value="Sig_transdc_His_kin-like_C"/>
</dbReference>
<dbReference type="GO" id="GO:0005886">
    <property type="term" value="C:plasma membrane"/>
    <property type="evidence" value="ECO:0007669"/>
    <property type="project" value="TreeGrafter"/>
</dbReference>
<dbReference type="PANTHER" id="PTHR43047:SF72">
    <property type="entry name" value="OSMOSENSING HISTIDINE PROTEIN KINASE SLN1"/>
    <property type="match status" value="1"/>
</dbReference>
<dbReference type="Gene3D" id="3.40.50.2300">
    <property type="match status" value="1"/>
</dbReference>
<dbReference type="SUPFAM" id="SSF47384">
    <property type="entry name" value="Homodimeric domain of signal transducing histidine kinase"/>
    <property type="match status" value="1"/>
</dbReference>
<dbReference type="Gene3D" id="1.10.287.130">
    <property type="match status" value="1"/>
</dbReference>
<dbReference type="InterPro" id="IPR011006">
    <property type="entry name" value="CheY-like_superfamily"/>
</dbReference>
<dbReference type="InterPro" id="IPR003661">
    <property type="entry name" value="HisK_dim/P_dom"/>
</dbReference>
<evidence type="ECO:0000256" key="3">
    <source>
        <dbReference type="ARBA" id="ARBA00022553"/>
    </source>
</evidence>